<evidence type="ECO:0000313" key="2">
    <source>
        <dbReference type="Proteomes" id="UP000218627"/>
    </source>
</evidence>
<dbReference type="Proteomes" id="UP000218627">
    <property type="component" value="Unassembled WGS sequence"/>
</dbReference>
<dbReference type="RefSeq" id="WP_245810041.1">
    <property type="nucleotide sequence ID" value="NZ_OBEN01000001.1"/>
</dbReference>
<sequence>MRKELLGLLKKAKPALGPIHRDAVNLSWILEIHSSSLQTGFYVFQSLEQTHFLPMVNGALWGDLPEYFEMLSFYKSTRNFLIHHFQLPVSPDIPLCKGEPIWINLESLSFNIKEFFRKLEEFSTTGFVEVEDRVKREKGYIFLQNGLIVDARTEQQKGREALKQIIKNLSENVCLINLYQLEDIVLSFLLSDPKMVSVSSKLEDAQEFCQELSKRYMGHPLLLISVSMQDYGYRVFMDGYVIYQGAFDEEADVFEVYLVNQIKQFDILNPYDYIEEGSKIKTFRSDDESHIIYFCPACWSVISEKDKLCPNCGYDITEFHKMPYEYKLLMGLEHPVLEMRINVIHTVGMKNLVSALPQLEYMANKESNPILLMAIVDALGKMSHVEALELLRKLSHHTYPIVRSRAKYILDRKIIKENRF</sequence>
<accession>A0A285NQA7</accession>
<protein>
    <submittedName>
        <fullName evidence="1">Uncharacterized protein</fullName>
    </submittedName>
</protein>
<proteinExistence type="predicted"/>
<keyword evidence="2" id="KW-1185">Reference proteome</keyword>
<reference evidence="2" key="1">
    <citation type="submission" date="2017-09" db="EMBL/GenBank/DDBJ databases">
        <authorList>
            <person name="Varghese N."/>
            <person name="Submissions S."/>
        </authorList>
    </citation>
    <scope>NUCLEOTIDE SEQUENCE [LARGE SCALE GENOMIC DNA]</scope>
    <source>
        <strain evidence="2">DSM 2913</strain>
    </source>
</reference>
<dbReference type="Pfam" id="PF13646">
    <property type="entry name" value="HEAT_2"/>
    <property type="match status" value="1"/>
</dbReference>
<dbReference type="InterPro" id="IPR016024">
    <property type="entry name" value="ARM-type_fold"/>
</dbReference>
<gene>
    <name evidence="1" type="ORF">SAMN06265353_0228</name>
</gene>
<dbReference type="EMBL" id="OBEN01000001">
    <property type="protein sequence ID" value="SNZ11398.1"/>
    <property type="molecule type" value="Genomic_DNA"/>
</dbReference>
<dbReference type="AlphaFoldDB" id="A0A285NQA7"/>
<name>A0A285NQA7_9AQUI</name>
<organism evidence="1 2">
    <name type="scientific">Hydrogenobacter hydrogenophilus</name>
    <dbReference type="NCBI Taxonomy" id="35835"/>
    <lineage>
        <taxon>Bacteria</taxon>
        <taxon>Pseudomonadati</taxon>
        <taxon>Aquificota</taxon>
        <taxon>Aquificia</taxon>
        <taxon>Aquificales</taxon>
        <taxon>Aquificaceae</taxon>
        <taxon>Hydrogenobacter</taxon>
    </lineage>
</organism>
<evidence type="ECO:0000313" key="1">
    <source>
        <dbReference type="EMBL" id="SNZ11398.1"/>
    </source>
</evidence>
<dbReference type="SUPFAM" id="SSF48371">
    <property type="entry name" value="ARM repeat"/>
    <property type="match status" value="1"/>
</dbReference>